<keyword evidence="2" id="KW-0648">Protein biosynthesis</keyword>
<evidence type="ECO:0000256" key="3">
    <source>
        <dbReference type="SAM" id="MobiDB-lite"/>
    </source>
</evidence>
<dbReference type="InterPro" id="IPR036877">
    <property type="entry name" value="SUI1_dom_sf"/>
</dbReference>
<reference evidence="5" key="1">
    <citation type="submission" date="2018-05" db="EMBL/GenBank/DDBJ databases">
        <authorList>
            <person name="Lanie J.A."/>
            <person name="Ng W.-L."/>
            <person name="Kazmierczak K.M."/>
            <person name="Andrzejewski T.M."/>
            <person name="Davidsen T.M."/>
            <person name="Wayne K.J."/>
            <person name="Tettelin H."/>
            <person name="Glass J.I."/>
            <person name="Rusch D."/>
            <person name="Podicherti R."/>
            <person name="Tsui H.-C.T."/>
            <person name="Winkler M.E."/>
        </authorList>
    </citation>
    <scope>NUCLEOTIDE SEQUENCE</scope>
</reference>
<organism evidence="5">
    <name type="scientific">marine metagenome</name>
    <dbReference type="NCBI Taxonomy" id="408172"/>
    <lineage>
        <taxon>unclassified sequences</taxon>
        <taxon>metagenomes</taxon>
        <taxon>ecological metagenomes</taxon>
    </lineage>
</organism>
<evidence type="ECO:0000259" key="4">
    <source>
        <dbReference type="PROSITE" id="PS50296"/>
    </source>
</evidence>
<dbReference type="Gene3D" id="3.30.780.10">
    <property type="entry name" value="SUI1-like domain"/>
    <property type="match status" value="1"/>
</dbReference>
<dbReference type="Pfam" id="PF01253">
    <property type="entry name" value="SUI1"/>
    <property type="match status" value="1"/>
</dbReference>
<sequence length="107" mass="11646">MRNSRLVYSTDDESEHESSPNDLVPILPNQQRINLHLDRKGGGKVVTVIKGLKESKDSINTLARELKRACAVGGTVKGSSILIQGNQMTMIQSLLRGKGYNVRSIGG</sequence>
<dbReference type="InterPro" id="IPR005872">
    <property type="entry name" value="SUI1_arc_bac"/>
</dbReference>
<dbReference type="GO" id="GO:0003743">
    <property type="term" value="F:translation initiation factor activity"/>
    <property type="evidence" value="ECO:0007669"/>
    <property type="project" value="InterPro"/>
</dbReference>
<dbReference type="AlphaFoldDB" id="A0A381SEV8"/>
<accession>A0A381SEV8</accession>
<dbReference type="InterPro" id="IPR001950">
    <property type="entry name" value="SUI1"/>
</dbReference>
<dbReference type="GO" id="GO:0006417">
    <property type="term" value="P:regulation of translation"/>
    <property type="evidence" value="ECO:0007669"/>
    <property type="project" value="UniProtKB-KW"/>
</dbReference>
<evidence type="ECO:0000313" key="5">
    <source>
        <dbReference type="EMBL" id="SVA02014.1"/>
    </source>
</evidence>
<proteinExistence type="predicted"/>
<gene>
    <name evidence="5" type="ORF">METZ01_LOCUS54868</name>
</gene>
<dbReference type="EMBL" id="UINC01002961">
    <property type="protein sequence ID" value="SVA02014.1"/>
    <property type="molecule type" value="Genomic_DNA"/>
</dbReference>
<evidence type="ECO:0000256" key="2">
    <source>
        <dbReference type="ARBA" id="ARBA00022917"/>
    </source>
</evidence>
<feature type="domain" description="SUI1" evidence="4">
    <location>
        <begin position="33"/>
        <end position="99"/>
    </location>
</feature>
<name>A0A381SEV8_9ZZZZ</name>
<keyword evidence="1" id="KW-0810">Translation regulation</keyword>
<feature type="region of interest" description="Disordered" evidence="3">
    <location>
        <begin position="1"/>
        <end position="25"/>
    </location>
</feature>
<protein>
    <recommendedName>
        <fullName evidence="4">SUI1 domain-containing protein</fullName>
    </recommendedName>
</protein>
<dbReference type="PROSITE" id="PS50296">
    <property type="entry name" value="SUI1"/>
    <property type="match status" value="1"/>
</dbReference>
<dbReference type="PIRSF" id="PIRSF037511">
    <property type="entry name" value="Transl_init_SUI1_pro"/>
    <property type="match status" value="1"/>
</dbReference>
<evidence type="ECO:0000256" key="1">
    <source>
        <dbReference type="ARBA" id="ARBA00022845"/>
    </source>
</evidence>
<dbReference type="CDD" id="cd11567">
    <property type="entry name" value="YciH_like"/>
    <property type="match status" value="1"/>
</dbReference>
<dbReference type="SUPFAM" id="SSF55159">
    <property type="entry name" value="eIF1-like"/>
    <property type="match status" value="1"/>
</dbReference>